<name>A0A292YJH2_9BACL</name>
<gene>
    <name evidence="6" type="primary">rplF</name>
    <name evidence="10" type="ORF">EFBL_0924</name>
</gene>
<keyword evidence="5 6" id="KW-0687">Ribonucleoprotein</keyword>
<dbReference type="InterPro" id="IPR002358">
    <property type="entry name" value="Ribosomal_uL6_CS"/>
</dbReference>
<keyword evidence="2 6" id="KW-0699">rRNA-binding</keyword>
<dbReference type="PANTHER" id="PTHR11655">
    <property type="entry name" value="60S/50S RIBOSOMAL PROTEIN L6/L9"/>
    <property type="match status" value="1"/>
</dbReference>
<evidence type="ECO:0000313" key="11">
    <source>
        <dbReference type="Proteomes" id="UP000217785"/>
    </source>
</evidence>
<dbReference type="EMBL" id="BDUF01000019">
    <property type="protein sequence ID" value="GAX89306.1"/>
    <property type="molecule type" value="Genomic_DNA"/>
</dbReference>
<evidence type="ECO:0000256" key="6">
    <source>
        <dbReference type="HAMAP-Rule" id="MF_01365"/>
    </source>
</evidence>
<keyword evidence="3 6" id="KW-0694">RNA-binding</keyword>
<dbReference type="GO" id="GO:0019843">
    <property type="term" value="F:rRNA binding"/>
    <property type="evidence" value="ECO:0007669"/>
    <property type="project" value="UniProtKB-UniRule"/>
</dbReference>
<dbReference type="GO" id="GO:0022625">
    <property type="term" value="C:cytosolic large ribosomal subunit"/>
    <property type="evidence" value="ECO:0007669"/>
    <property type="project" value="UniProtKB-UniRule"/>
</dbReference>
<evidence type="ECO:0000256" key="5">
    <source>
        <dbReference type="ARBA" id="ARBA00023274"/>
    </source>
</evidence>
<dbReference type="FunFam" id="3.90.930.12:FF:000002">
    <property type="entry name" value="50S ribosomal protein L6"/>
    <property type="match status" value="1"/>
</dbReference>
<dbReference type="SUPFAM" id="SSF56053">
    <property type="entry name" value="Ribosomal protein L6"/>
    <property type="match status" value="2"/>
</dbReference>
<dbReference type="GO" id="GO:0003735">
    <property type="term" value="F:structural constituent of ribosome"/>
    <property type="evidence" value="ECO:0007669"/>
    <property type="project" value="UniProtKB-UniRule"/>
</dbReference>
<dbReference type="InterPro" id="IPR019906">
    <property type="entry name" value="Ribosomal_uL6_bac-type"/>
</dbReference>
<reference evidence="11" key="1">
    <citation type="submission" date="2017-07" db="EMBL/GenBank/DDBJ databases">
        <title>Draft genome sequence of Effusibacillus lacus strain skLN1.</title>
        <authorList>
            <person name="Watanabe M."/>
            <person name="Kojima H."/>
            <person name="Fukui M."/>
        </authorList>
    </citation>
    <scope>NUCLEOTIDE SEQUENCE [LARGE SCALE GENOMIC DNA]</scope>
    <source>
        <strain evidence="11">skLN1</strain>
    </source>
</reference>
<dbReference type="RefSeq" id="WP_096181003.1">
    <property type="nucleotide sequence ID" value="NZ_BDUF01000019.1"/>
</dbReference>
<evidence type="ECO:0000313" key="10">
    <source>
        <dbReference type="EMBL" id="GAX89306.1"/>
    </source>
</evidence>
<keyword evidence="11" id="KW-1185">Reference proteome</keyword>
<evidence type="ECO:0000259" key="9">
    <source>
        <dbReference type="Pfam" id="PF00347"/>
    </source>
</evidence>
<dbReference type="InterPro" id="IPR000702">
    <property type="entry name" value="Ribosomal_uL6-like"/>
</dbReference>
<dbReference type="PIRSF" id="PIRSF002162">
    <property type="entry name" value="Ribosomal_L6"/>
    <property type="match status" value="1"/>
</dbReference>
<comment type="similarity">
    <text evidence="1 6 7">Belongs to the universal ribosomal protein uL6 family.</text>
</comment>
<dbReference type="Gene3D" id="3.90.930.12">
    <property type="entry name" value="Ribosomal protein L6, alpha-beta domain"/>
    <property type="match status" value="2"/>
</dbReference>
<dbReference type="GO" id="GO:0002181">
    <property type="term" value="P:cytoplasmic translation"/>
    <property type="evidence" value="ECO:0007669"/>
    <property type="project" value="TreeGrafter"/>
</dbReference>
<evidence type="ECO:0000256" key="1">
    <source>
        <dbReference type="ARBA" id="ARBA00009356"/>
    </source>
</evidence>
<dbReference type="OrthoDB" id="9805007at2"/>
<organism evidence="10 11">
    <name type="scientific">Effusibacillus lacus</name>
    <dbReference type="NCBI Taxonomy" id="1348429"/>
    <lineage>
        <taxon>Bacteria</taxon>
        <taxon>Bacillati</taxon>
        <taxon>Bacillota</taxon>
        <taxon>Bacilli</taxon>
        <taxon>Bacillales</taxon>
        <taxon>Alicyclobacillaceae</taxon>
        <taxon>Effusibacillus</taxon>
    </lineage>
</organism>
<dbReference type="PROSITE" id="PS00525">
    <property type="entry name" value="RIBOSOMAL_L6_1"/>
    <property type="match status" value="1"/>
</dbReference>
<protein>
    <recommendedName>
        <fullName evidence="6">Large ribosomal subunit protein uL6</fullName>
    </recommendedName>
</protein>
<dbReference type="HAMAP" id="MF_01365_B">
    <property type="entry name" value="Ribosomal_uL6_B"/>
    <property type="match status" value="1"/>
</dbReference>
<dbReference type="Proteomes" id="UP000217785">
    <property type="component" value="Unassembled WGS sequence"/>
</dbReference>
<dbReference type="PRINTS" id="PR00059">
    <property type="entry name" value="RIBOSOMALL6"/>
</dbReference>
<dbReference type="NCBIfam" id="TIGR03654">
    <property type="entry name" value="L6_bact"/>
    <property type="match status" value="1"/>
</dbReference>
<evidence type="ECO:0000256" key="7">
    <source>
        <dbReference type="RuleBase" id="RU003869"/>
    </source>
</evidence>
<comment type="function">
    <text evidence="6 8">This protein binds to the 23S rRNA, and is important in its secondary structure. It is located near the subunit interface in the base of the L7/L12 stalk, and near the tRNA binding site of the peptidyltransferase center.</text>
</comment>
<evidence type="ECO:0000256" key="8">
    <source>
        <dbReference type="RuleBase" id="RU003870"/>
    </source>
</evidence>
<sequence>MSRIGKKPIAIPSGVEVKYDNGTLTVKGPKGTLTRDLHKEMIVKIEDNQITVERPSEEKLHRSLHGTTRTVINNMVEGVTKGFEKKLELVGVGYRAAKAGNKITLSLGFSHPVEVVPEQGIEIDVEGTNKLIIKGINKEQVGAVAAKIRSLREPEPYKGKGIKYENEVIRRKVGKTGKK</sequence>
<accession>A0A292YJH2</accession>
<evidence type="ECO:0000256" key="4">
    <source>
        <dbReference type="ARBA" id="ARBA00022980"/>
    </source>
</evidence>
<dbReference type="AlphaFoldDB" id="A0A292YJH2"/>
<dbReference type="PANTHER" id="PTHR11655:SF14">
    <property type="entry name" value="LARGE RIBOSOMAL SUBUNIT PROTEIN UL6M"/>
    <property type="match status" value="1"/>
</dbReference>
<dbReference type="FunFam" id="3.90.930.12:FF:000001">
    <property type="entry name" value="50S ribosomal protein L6"/>
    <property type="match status" value="1"/>
</dbReference>
<proteinExistence type="inferred from homology"/>
<feature type="domain" description="Large ribosomal subunit protein uL6 alpha-beta" evidence="9">
    <location>
        <begin position="11"/>
        <end position="82"/>
    </location>
</feature>
<comment type="subunit">
    <text evidence="6">Part of the 50S ribosomal subunit.</text>
</comment>
<dbReference type="InterPro" id="IPR036789">
    <property type="entry name" value="Ribosomal_uL6-like_a/b-dom_sf"/>
</dbReference>
<evidence type="ECO:0000256" key="3">
    <source>
        <dbReference type="ARBA" id="ARBA00022884"/>
    </source>
</evidence>
<comment type="caution">
    <text evidence="10">The sequence shown here is derived from an EMBL/GenBank/DDBJ whole genome shotgun (WGS) entry which is preliminary data.</text>
</comment>
<feature type="domain" description="Large ribosomal subunit protein uL6 alpha-beta" evidence="9">
    <location>
        <begin position="90"/>
        <end position="164"/>
    </location>
</feature>
<evidence type="ECO:0000256" key="2">
    <source>
        <dbReference type="ARBA" id="ARBA00022730"/>
    </source>
</evidence>
<dbReference type="Pfam" id="PF00347">
    <property type="entry name" value="Ribosomal_L6"/>
    <property type="match status" value="2"/>
</dbReference>
<dbReference type="InterPro" id="IPR020040">
    <property type="entry name" value="Ribosomal_uL6_a/b-dom"/>
</dbReference>
<keyword evidence="4 6" id="KW-0689">Ribosomal protein</keyword>